<dbReference type="Pfam" id="PF01370">
    <property type="entry name" value="Epimerase"/>
    <property type="match status" value="1"/>
</dbReference>
<dbReference type="SUPFAM" id="SSF51735">
    <property type="entry name" value="NAD(P)-binding Rossmann-fold domains"/>
    <property type="match status" value="1"/>
</dbReference>
<reference evidence="1 2" key="1">
    <citation type="submission" date="2020-02" db="EMBL/GenBank/DDBJ databases">
        <title>Genome analysis of Thermosulfuriphilus ammonigenes ST65T, an anaerobic thermophilic chemolithoautotrophic bacterium isolated from a deep-sea hydrothermal vent.</title>
        <authorList>
            <person name="Slobodkina G."/>
            <person name="Allioux M."/>
            <person name="Merkel A."/>
            <person name="Alain K."/>
            <person name="Jebbar M."/>
            <person name="Slobodkin A."/>
        </authorList>
    </citation>
    <scope>NUCLEOTIDE SEQUENCE [LARGE SCALE GENOMIC DNA]</scope>
    <source>
        <strain evidence="1 2">ST65</strain>
    </source>
</reference>
<proteinExistence type="predicted"/>
<dbReference type="CDD" id="cd05256">
    <property type="entry name" value="UDP_AE_SDR_e"/>
    <property type="match status" value="1"/>
</dbReference>
<dbReference type="InterPro" id="IPR036291">
    <property type="entry name" value="NAD(P)-bd_dom_sf"/>
</dbReference>
<dbReference type="RefSeq" id="WP_166032325.1">
    <property type="nucleotide sequence ID" value="NZ_CP048877.1"/>
</dbReference>
<name>A0A6G7PXD1_9BACT</name>
<protein>
    <submittedName>
        <fullName evidence="1">SDR family oxidoreductase</fullName>
    </submittedName>
</protein>
<dbReference type="PRINTS" id="PR01713">
    <property type="entry name" value="NUCEPIMERASE"/>
</dbReference>
<dbReference type="Proteomes" id="UP000502179">
    <property type="component" value="Chromosome"/>
</dbReference>
<keyword evidence="2" id="KW-1185">Reference proteome</keyword>
<sequence length="323" mass="35856">MTRFLVTGGAGFIGSNLTERLLKDGHLVRVLDDFSNGREENLHFSPNLIQNLEIIRGDIRDRSLCLKACEGVDYIFHEAALGSVPRSIEDPQTTNEININGTLNLLWAAKETGVKRFIYAASSSAYGDKEDPSGKVIPKKETMAPSPLSPYAVSKLTGEYYCQVFSQVYGLETVILRYFNVFGPRQDPHSMYAAVVPKFITALLKGEPPVIFGDGEQSRDFTYIDNVVEANLRACFAGPEAVGEVFNIACGRRTTINELYRLIAQIIGSDLEPIYAPPRPGDVRHSLADTSKAENILGLKELVDLETGLQKTVVWYKEKMEEK</sequence>
<evidence type="ECO:0000313" key="2">
    <source>
        <dbReference type="Proteomes" id="UP000502179"/>
    </source>
</evidence>
<evidence type="ECO:0000313" key="1">
    <source>
        <dbReference type="EMBL" id="QIJ72108.1"/>
    </source>
</evidence>
<organism evidence="1 2">
    <name type="scientific">Thermosulfuriphilus ammonigenes</name>
    <dbReference type="NCBI Taxonomy" id="1936021"/>
    <lineage>
        <taxon>Bacteria</taxon>
        <taxon>Pseudomonadati</taxon>
        <taxon>Thermodesulfobacteriota</taxon>
        <taxon>Thermodesulfobacteria</taxon>
        <taxon>Thermodesulfobacteriales</taxon>
        <taxon>Thermodesulfobacteriaceae</taxon>
        <taxon>Thermosulfuriphilus</taxon>
    </lineage>
</organism>
<dbReference type="Gene3D" id="3.90.25.10">
    <property type="entry name" value="UDP-galactose 4-epimerase, domain 1"/>
    <property type="match status" value="1"/>
</dbReference>
<dbReference type="InterPro" id="IPR050177">
    <property type="entry name" value="Lipid_A_modif_metabolic_enz"/>
</dbReference>
<dbReference type="Gene3D" id="3.40.50.720">
    <property type="entry name" value="NAD(P)-binding Rossmann-like Domain"/>
    <property type="match status" value="1"/>
</dbReference>
<dbReference type="PANTHER" id="PTHR43245:SF13">
    <property type="entry name" value="UDP-D-APIOSE_UDP-D-XYLOSE SYNTHASE 2"/>
    <property type="match status" value="1"/>
</dbReference>
<dbReference type="EMBL" id="CP048877">
    <property type="protein sequence ID" value="QIJ72108.1"/>
    <property type="molecule type" value="Genomic_DNA"/>
</dbReference>
<gene>
    <name evidence="1" type="ORF">G4V39_07430</name>
</gene>
<dbReference type="PANTHER" id="PTHR43245">
    <property type="entry name" value="BIFUNCTIONAL POLYMYXIN RESISTANCE PROTEIN ARNA"/>
    <property type="match status" value="1"/>
</dbReference>
<accession>A0A6G7PXD1</accession>
<dbReference type="AlphaFoldDB" id="A0A6G7PXD1"/>
<dbReference type="KEGG" id="tav:G4V39_07430"/>
<dbReference type="InterPro" id="IPR001509">
    <property type="entry name" value="Epimerase_deHydtase"/>
</dbReference>